<dbReference type="SUPFAM" id="SSF53098">
    <property type="entry name" value="Ribonuclease H-like"/>
    <property type="match status" value="1"/>
</dbReference>
<organism evidence="2 3">
    <name type="scientific">Gossypium hirsutum</name>
    <name type="common">Upland cotton</name>
    <name type="synonym">Gossypium mexicanum</name>
    <dbReference type="NCBI Taxonomy" id="3635"/>
    <lineage>
        <taxon>Eukaryota</taxon>
        <taxon>Viridiplantae</taxon>
        <taxon>Streptophyta</taxon>
        <taxon>Embryophyta</taxon>
        <taxon>Tracheophyta</taxon>
        <taxon>Spermatophyta</taxon>
        <taxon>Magnoliopsida</taxon>
        <taxon>eudicotyledons</taxon>
        <taxon>Gunneridae</taxon>
        <taxon>Pentapetalae</taxon>
        <taxon>rosids</taxon>
        <taxon>malvids</taxon>
        <taxon>Malvales</taxon>
        <taxon>Malvaceae</taxon>
        <taxon>Malvoideae</taxon>
        <taxon>Gossypium</taxon>
    </lineage>
</organism>
<dbReference type="InterPro" id="IPR012337">
    <property type="entry name" value="RNaseH-like_sf"/>
</dbReference>
<proteinExistence type="predicted"/>
<dbReference type="PANTHER" id="PTHR47723:SF24">
    <property type="entry name" value="RNASE H TYPE-1 DOMAIN-CONTAINING PROTEIN"/>
    <property type="match status" value="1"/>
</dbReference>
<reference evidence="3" key="2">
    <citation type="submission" date="2025-08" db="UniProtKB">
        <authorList>
            <consortium name="RefSeq"/>
        </authorList>
    </citation>
    <scope>IDENTIFICATION</scope>
</reference>
<dbReference type="Pfam" id="PF13456">
    <property type="entry name" value="RVT_3"/>
    <property type="match status" value="1"/>
</dbReference>
<dbReference type="InterPro" id="IPR044730">
    <property type="entry name" value="RNase_H-like_dom_plant"/>
</dbReference>
<dbReference type="RefSeq" id="XP_016700257.1">
    <property type="nucleotide sequence ID" value="XM_016844768.1"/>
</dbReference>
<dbReference type="InterPro" id="IPR002156">
    <property type="entry name" value="RNaseH_domain"/>
</dbReference>
<feature type="domain" description="RNase H type-1" evidence="1">
    <location>
        <begin position="17"/>
        <end position="128"/>
    </location>
</feature>
<sequence>MGPDCASGWAVMDADGTSGGRRAAMAAGRGSSWVCGYSMTLGKDKVFRIEARSMLEVFRLAWDKGYRQVELESDNALLVELMLAGNSTASHIVELRAIHKILHRNWKVHVRHIPKAPNEVVDFMAKHAASSFTSIQVFSIPPQAIRRLIQKDNLSFDL</sequence>
<dbReference type="InterPro" id="IPR053151">
    <property type="entry name" value="RNase_H-like"/>
</dbReference>
<dbReference type="InterPro" id="IPR036397">
    <property type="entry name" value="RNaseH_sf"/>
</dbReference>
<keyword evidence="2" id="KW-1185">Reference proteome</keyword>
<evidence type="ECO:0000313" key="2">
    <source>
        <dbReference type="Proteomes" id="UP000818029"/>
    </source>
</evidence>
<dbReference type="GeneID" id="107915632"/>
<evidence type="ECO:0000313" key="3">
    <source>
        <dbReference type="RefSeq" id="XP_016700257.1"/>
    </source>
</evidence>
<dbReference type="AlphaFoldDB" id="A0A1U8KCP2"/>
<dbReference type="PaxDb" id="3635-A0A1U8KCP2"/>
<dbReference type="Gene3D" id="3.30.420.10">
    <property type="entry name" value="Ribonuclease H-like superfamily/Ribonuclease H"/>
    <property type="match status" value="1"/>
</dbReference>
<dbReference type="OrthoDB" id="955670at2759"/>
<dbReference type="PANTHER" id="PTHR47723">
    <property type="entry name" value="OS05G0353850 PROTEIN"/>
    <property type="match status" value="1"/>
</dbReference>
<evidence type="ECO:0000259" key="1">
    <source>
        <dbReference type="Pfam" id="PF13456"/>
    </source>
</evidence>
<gene>
    <name evidence="3" type="primary">LOC107915632</name>
</gene>
<name>A0A1U8KCP2_GOSHI</name>
<accession>A0A1U8KCP2</accession>
<dbReference type="CDD" id="cd06222">
    <property type="entry name" value="RNase_H_like"/>
    <property type="match status" value="1"/>
</dbReference>
<protein>
    <recommendedName>
        <fullName evidence="1">RNase H type-1 domain-containing protein</fullName>
    </recommendedName>
</protein>
<dbReference type="GO" id="GO:0004523">
    <property type="term" value="F:RNA-DNA hybrid ribonuclease activity"/>
    <property type="evidence" value="ECO:0007669"/>
    <property type="project" value="InterPro"/>
</dbReference>
<dbReference type="Proteomes" id="UP000818029">
    <property type="component" value="Chromosome D09"/>
</dbReference>
<dbReference type="KEGG" id="ghi:107915632"/>
<dbReference type="GO" id="GO:0003676">
    <property type="term" value="F:nucleic acid binding"/>
    <property type="evidence" value="ECO:0007669"/>
    <property type="project" value="InterPro"/>
</dbReference>
<reference evidence="2" key="1">
    <citation type="journal article" date="2020" name="Nat. Genet.">
        <title>Genomic diversifications of five Gossypium allopolyploid species and their impact on cotton improvement.</title>
        <authorList>
            <person name="Chen Z.J."/>
            <person name="Sreedasyam A."/>
            <person name="Ando A."/>
            <person name="Song Q."/>
            <person name="De Santiago L.M."/>
            <person name="Hulse-Kemp A.M."/>
            <person name="Ding M."/>
            <person name="Ye W."/>
            <person name="Kirkbride R.C."/>
            <person name="Jenkins J."/>
            <person name="Plott C."/>
            <person name="Lovell J."/>
            <person name="Lin Y.M."/>
            <person name="Vaughn R."/>
            <person name="Liu B."/>
            <person name="Simpson S."/>
            <person name="Scheffler B.E."/>
            <person name="Wen L."/>
            <person name="Saski C.A."/>
            <person name="Grover C.E."/>
            <person name="Hu G."/>
            <person name="Conover J.L."/>
            <person name="Carlson J.W."/>
            <person name="Shu S."/>
            <person name="Boston L.B."/>
            <person name="Williams M."/>
            <person name="Peterson D.G."/>
            <person name="McGee K."/>
            <person name="Jones D.C."/>
            <person name="Wendel J.F."/>
            <person name="Stelly D.M."/>
            <person name="Grimwood J."/>
            <person name="Schmutz J."/>
        </authorList>
    </citation>
    <scope>NUCLEOTIDE SEQUENCE [LARGE SCALE GENOMIC DNA]</scope>
    <source>
        <strain evidence="2">cv. TM-1</strain>
    </source>
</reference>
<dbReference type="SMR" id="A0A1U8KCP2"/>